<sequence>MTHTINISPQSADHPLSTGNSSNSSDDAYPKEVERTLVVAELRESGDCLSTSPPSPKPGSSKFRQALAELVPSFLQPSKKRQHESEEPKKAPSSTEWLDGLRGYAAFFVVWHHISLVWFPWDLHFGHAGRETDHFLQLPILRLAISGPPQVFVFFVVSGYALSHKTLKLLRQGGKTEEAYATLASSAFRRHPRLFIPPIVLSLCSPLIAYANGFGGTQEEGVGHMPNGVVKLMGPKPLATLGQQFGDYVHTALELIDPLAHRNDWTWIYNPALWTLPHEFMGSLLIYGVLLALSRCKSSVRLLVTTVMALWALYFVYWSEFLFLSGMLLADFRLYTRHRAREQERENDEDSSMLDGEWKPAVIHRSRGWEPLIPAEWDNQHVHTTVQIIMAIFLLYVLGAPEWRLGGDKSPGYVWLAQLVPSQYITANRPSHFSGTIAAVALVFVLDRAPLLQRLFTTPFARYLGRISYSLYLVHVPILHGLGFWAGKFFLGITGSETDSGYVLGVAAAVAVVWVVTIWAADLGWRYVDAPAVRFAAWTHRKVAAGR</sequence>
<feature type="transmembrane region" description="Helical" evidence="2">
    <location>
        <begin position="381"/>
        <end position="399"/>
    </location>
</feature>
<reference evidence="4 5" key="1">
    <citation type="submission" date="2023-01" db="EMBL/GenBank/DDBJ databases">
        <title>Analysis of 21 Apiospora genomes using comparative genomics revels a genus with tremendous synthesis potential of carbohydrate active enzymes and secondary metabolites.</title>
        <authorList>
            <person name="Sorensen T."/>
        </authorList>
    </citation>
    <scope>NUCLEOTIDE SEQUENCE [LARGE SCALE GENOMIC DNA]</scope>
    <source>
        <strain evidence="4 5">CBS 24483</strain>
    </source>
</reference>
<evidence type="ECO:0000313" key="5">
    <source>
        <dbReference type="Proteomes" id="UP001391051"/>
    </source>
</evidence>
<feature type="transmembrane region" description="Helical" evidence="2">
    <location>
        <begin position="141"/>
        <end position="162"/>
    </location>
</feature>
<dbReference type="Pfam" id="PF01757">
    <property type="entry name" value="Acyl_transf_3"/>
    <property type="match status" value="1"/>
</dbReference>
<feature type="transmembrane region" description="Helical" evidence="2">
    <location>
        <begin position="300"/>
        <end position="318"/>
    </location>
</feature>
<feature type="compositionally biased region" description="Polar residues" evidence="1">
    <location>
        <begin position="1"/>
        <end position="26"/>
    </location>
</feature>
<keyword evidence="2" id="KW-0472">Membrane</keyword>
<evidence type="ECO:0000313" key="4">
    <source>
        <dbReference type="EMBL" id="KAK7956593.1"/>
    </source>
</evidence>
<keyword evidence="2" id="KW-0812">Transmembrane</keyword>
<dbReference type="EMBL" id="JAQQWE010000004">
    <property type="protein sequence ID" value="KAK7956593.1"/>
    <property type="molecule type" value="Genomic_DNA"/>
</dbReference>
<name>A0ABR1QIX8_9PEZI</name>
<accession>A0ABR1QIX8</accession>
<gene>
    <name evidence="4" type="ORF">PG986_005815</name>
</gene>
<dbReference type="Proteomes" id="UP001391051">
    <property type="component" value="Unassembled WGS sequence"/>
</dbReference>
<dbReference type="InterPro" id="IPR050879">
    <property type="entry name" value="Acyltransferase_3"/>
</dbReference>
<feature type="transmembrane region" description="Helical" evidence="2">
    <location>
        <begin position="471"/>
        <end position="490"/>
    </location>
</feature>
<dbReference type="InterPro" id="IPR002656">
    <property type="entry name" value="Acyl_transf_3_dom"/>
</dbReference>
<evidence type="ECO:0000259" key="3">
    <source>
        <dbReference type="Pfam" id="PF01757"/>
    </source>
</evidence>
<keyword evidence="5" id="KW-1185">Reference proteome</keyword>
<feature type="domain" description="Acyltransferase 3" evidence="3">
    <location>
        <begin position="96"/>
        <end position="517"/>
    </location>
</feature>
<evidence type="ECO:0000256" key="2">
    <source>
        <dbReference type="SAM" id="Phobius"/>
    </source>
</evidence>
<feature type="transmembrane region" description="Helical" evidence="2">
    <location>
        <begin position="272"/>
        <end position="293"/>
    </location>
</feature>
<keyword evidence="2" id="KW-1133">Transmembrane helix</keyword>
<comment type="caution">
    <text evidence="4">The sequence shown here is derived from an EMBL/GenBank/DDBJ whole genome shotgun (WGS) entry which is preliminary data.</text>
</comment>
<feature type="transmembrane region" description="Helical" evidence="2">
    <location>
        <begin position="103"/>
        <end position="121"/>
    </location>
</feature>
<feature type="region of interest" description="Disordered" evidence="1">
    <location>
        <begin position="1"/>
        <end position="30"/>
    </location>
</feature>
<dbReference type="PANTHER" id="PTHR23028:SF134">
    <property type="entry name" value="PUTATIVE (AFU_ORTHOLOGUE AFUA_4G08520)-RELATED"/>
    <property type="match status" value="1"/>
</dbReference>
<feature type="transmembrane region" description="Helical" evidence="2">
    <location>
        <begin position="194"/>
        <end position="211"/>
    </location>
</feature>
<dbReference type="RefSeq" id="XP_066701899.1">
    <property type="nucleotide sequence ID" value="XM_066842037.1"/>
</dbReference>
<proteinExistence type="predicted"/>
<organism evidence="4 5">
    <name type="scientific">Apiospora aurea</name>
    <dbReference type="NCBI Taxonomy" id="335848"/>
    <lineage>
        <taxon>Eukaryota</taxon>
        <taxon>Fungi</taxon>
        <taxon>Dikarya</taxon>
        <taxon>Ascomycota</taxon>
        <taxon>Pezizomycotina</taxon>
        <taxon>Sordariomycetes</taxon>
        <taxon>Xylariomycetidae</taxon>
        <taxon>Amphisphaeriales</taxon>
        <taxon>Apiosporaceae</taxon>
        <taxon>Apiospora</taxon>
    </lineage>
</organism>
<dbReference type="PANTHER" id="PTHR23028">
    <property type="entry name" value="ACETYLTRANSFERASE"/>
    <property type="match status" value="1"/>
</dbReference>
<feature type="transmembrane region" description="Helical" evidence="2">
    <location>
        <begin position="502"/>
        <end position="521"/>
    </location>
</feature>
<dbReference type="GeneID" id="92075099"/>
<evidence type="ECO:0000256" key="1">
    <source>
        <dbReference type="SAM" id="MobiDB-lite"/>
    </source>
</evidence>
<protein>
    <recommendedName>
        <fullName evidence="3">Acyltransferase 3 domain-containing protein</fullName>
    </recommendedName>
</protein>